<dbReference type="PANTHER" id="PTHR23026">
    <property type="entry name" value="NADPH NITROREDUCTASE"/>
    <property type="match status" value="1"/>
</dbReference>
<dbReference type="InterPro" id="IPR029479">
    <property type="entry name" value="Nitroreductase"/>
</dbReference>
<dbReference type="Gene3D" id="3.40.109.10">
    <property type="entry name" value="NADH Oxidase"/>
    <property type="match status" value="1"/>
</dbReference>
<evidence type="ECO:0000313" key="2">
    <source>
        <dbReference type="EMBL" id="SFR66291.1"/>
    </source>
</evidence>
<dbReference type="NCBIfam" id="NF047509">
    <property type="entry name" value="Rv3131_FMN_oxido"/>
    <property type="match status" value="1"/>
</dbReference>
<evidence type="ECO:0000313" key="3">
    <source>
        <dbReference type="Proteomes" id="UP000198531"/>
    </source>
</evidence>
<dbReference type="GO" id="GO:0016491">
    <property type="term" value="F:oxidoreductase activity"/>
    <property type="evidence" value="ECO:0007669"/>
    <property type="project" value="InterPro"/>
</dbReference>
<sequence>MDDASRPEPDAAAFPADADAETRAEFLLRYAVLAPSSHNSQPWLFGVEDDEIRVYADESRQLTVADPDGRELYVSVGCALENLLVAAERFGVGCTVEYVADDDRPESGPDAARHVATVRLDRESAVATDRESTPATGRAAALFDAIADRRTNHRPFRSESVPESLLERVEADAASVGVGLELVTDPARRERIAALQTRADERQFDDPSYRAELGRWIGDGSLGAGWLAARVGQLAVRHLDMGAREGKKNSKLVTSAPVVAVLTADKDTVESRLRVGRAFERAALTATSEGLAVHPMSQILEVEELRAELSELLGLGESEPVHLFRLGYADPDATRTPRRPVEDVLV</sequence>
<dbReference type="RefSeq" id="WP_089809609.1">
    <property type="nucleotide sequence ID" value="NZ_FOYT01000003.1"/>
</dbReference>
<reference evidence="3" key="1">
    <citation type="submission" date="2016-10" db="EMBL/GenBank/DDBJ databases">
        <authorList>
            <person name="Varghese N."/>
            <person name="Submissions S."/>
        </authorList>
    </citation>
    <scope>NUCLEOTIDE SEQUENCE [LARGE SCALE GENOMIC DNA]</scope>
    <source>
        <strain evidence="3">CGMCC 1.7736</strain>
    </source>
</reference>
<name>A0A1I6IHZ9_9EURY</name>
<organism evidence="2 3">
    <name type="scientific">Halogeometricum rufum</name>
    <dbReference type="NCBI Taxonomy" id="553469"/>
    <lineage>
        <taxon>Archaea</taxon>
        <taxon>Methanobacteriati</taxon>
        <taxon>Methanobacteriota</taxon>
        <taxon>Stenosarchaea group</taxon>
        <taxon>Halobacteria</taxon>
        <taxon>Halobacteriales</taxon>
        <taxon>Haloferacaceae</taxon>
        <taxon>Halogeometricum</taxon>
    </lineage>
</organism>
<dbReference type="Pfam" id="PF00881">
    <property type="entry name" value="Nitroreductase"/>
    <property type="match status" value="1"/>
</dbReference>
<dbReference type="OrthoDB" id="287850at2157"/>
<dbReference type="InterPro" id="IPR050627">
    <property type="entry name" value="Nitroreductase/BluB"/>
</dbReference>
<dbReference type="EMBL" id="FOYT01000003">
    <property type="protein sequence ID" value="SFR66291.1"/>
    <property type="molecule type" value="Genomic_DNA"/>
</dbReference>
<feature type="domain" description="Nitroreductase" evidence="1">
    <location>
        <begin position="147"/>
        <end position="328"/>
    </location>
</feature>
<proteinExistence type="predicted"/>
<dbReference type="SUPFAM" id="SSF55469">
    <property type="entry name" value="FMN-dependent nitroreductase-like"/>
    <property type="match status" value="2"/>
</dbReference>
<accession>A0A1I6IHZ9</accession>
<dbReference type="Proteomes" id="UP000198531">
    <property type="component" value="Unassembled WGS sequence"/>
</dbReference>
<dbReference type="InterPro" id="IPR000415">
    <property type="entry name" value="Nitroreductase-like"/>
</dbReference>
<keyword evidence="3" id="KW-1185">Reference proteome</keyword>
<protein>
    <submittedName>
        <fullName evidence="2">Nitroreductase family protein</fullName>
    </submittedName>
</protein>
<dbReference type="Gene3D" id="3.40.109.30">
    <property type="entry name" value="putative nitroreductase (tm1586), domain 2"/>
    <property type="match status" value="1"/>
</dbReference>
<evidence type="ECO:0000259" key="1">
    <source>
        <dbReference type="Pfam" id="PF00881"/>
    </source>
</evidence>
<dbReference type="AlphaFoldDB" id="A0A1I6IHZ9"/>
<dbReference type="PANTHER" id="PTHR23026:SF123">
    <property type="entry name" value="NAD(P)H NITROREDUCTASE RV3131-RELATED"/>
    <property type="match status" value="1"/>
</dbReference>
<gene>
    <name evidence="2" type="ORF">SAMN04487947_3293</name>
</gene>